<comment type="caution">
    <text evidence="2">The sequence shown here is derived from an EMBL/GenBank/DDBJ whole genome shotgun (WGS) entry which is preliminary data.</text>
</comment>
<sequence>MSANKNLLIGAIIFPGFDCLDLYGPLRFFGTRTEDFTIKIVAETHNPVPSTARAATHVDHTFDDCPHLDVVLLPGGIGTRAGVKNERLLGFIRAKAEAATYVLTVCTGSGLLAATGVLDGRKATSNKMAWDWVIGNGECMGDAGVKWDRVEHMRELPCKNIDWIKKARWVDDGKYISAGGVSAGMDMGLHFIERICGKEAALWTARTSEYDWHQDPNWDPFTDMIEAENEKLENSKQ</sequence>
<dbReference type="InterPro" id="IPR002818">
    <property type="entry name" value="DJ-1/PfpI"/>
</dbReference>
<reference evidence="2 3" key="1">
    <citation type="journal article" date="2018" name="New Phytol.">
        <title>Phylogenomics of Endogonaceae and evolution of mycorrhizas within Mucoromycota.</title>
        <authorList>
            <person name="Chang Y."/>
            <person name="Desiro A."/>
            <person name="Na H."/>
            <person name="Sandor L."/>
            <person name="Lipzen A."/>
            <person name="Clum A."/>
            <person name="Barry K."/>
            <person name="Grigoriev I.V."/>
            <person name="Martin F.M."/>
            <person name="Stajich J.E."/>
            <person name="Smith M.E."/>
            <person name="Bonito G."/>
            <person name="Spatafora J.W."/>
        </authorList>
    </citation>
    <scope>NUCLEOTIDE SEQUENCE [LARGE SCALE GENOMIC DNA]</scope>
    <source>
        <strain evidence="2 3">GMNB39</strain>
    </source>
</reference>
<dbReference type="PANTHER" id="PTHR43130:SF15">
    <property type="entry name" value="THIJ_PFPI FAMILY PROTEIN (AFU_ORTHOLOGUE AFUA_5G14240)"/>
    <property type="match status" value="1"/>
</dbReference>
<evidence type="ECO:0000259" key="1">
    <source>
        <dbReference type="Pfam" id="PF01965"/>
    </source>
</evidence>
<accession>A0A433B9B4</accession>
<proteinExistence type="predicted"/>
<dbReference type="PANTHER" id="PTHR43130">
    <property type="entry name" value="ARAC-FAMILY TRANSCRIPTIONAL REGULATOR"/>
    <property type="match status" value="1"/>
</dbReference>
<evidence type="ECO:0000313" key="3">
    <source>
        <dbReference type="Proteomes" id="UP000268093"/>
    </source>
</evidence>
<keyword evidence="3" id="KW-1185">Reference proteome</keyword>
<protein>
    <submittedName>
        <fullName evidence="2">ThiJ/PfpI domain-containing protein</fullName>
    </submittedName>
</protein>
<gene>
    <name evidence="2" type="ORF">BC936DRAFT_139751</name>
</gene>
<dbReference type="SUPFAM" id="SSF52317">
    <property type="entry name" value="Class I glutamine amidotransferase-like"/>
    <property type="match status" value="1"/>
</dbReference>
<evidence type="ECO:0000313" key="2">
    <source>
        <dbReference type="EMBL" id="RUP13319.1"/>
    </source>
</evidence>
<name>A0A433B9B4_9FUNG</name>
<dbReference type="Pfam" id="PF01965">
    <property type="entry name" value="DJ-1_PfpI"/>
    <property type="match status" value="1"/>
</dbReference>
<dbReference type="Proteomes" id="UP000268093">
    <property type="component" value="Unassembled WGS sequence"/>
</dbReference>
<organism evidence="2 3">
    <name type="scientific">Jimgerdemannia flammicorona</name>
    <dbReference type="NCBI Taxonomy" id="994334"/>
    <lineage>
        <taxon>Eukaryota</taxon>
        <taxon>Fungi</taxon>
        <taxon>Fungi incertae sedis</taxon>
        <taxon>Mucoromycota</taxon>
        <taxon>Mucoromycotina</taxon>
        <taxon>Endogonomycetes</taxon>
        <taxon>Endogonales</taxon>
        <taxon>Endogonaceae</taxon>
        <taxon>Jimgerdemannia</taxon>
    </lineage>
</organism>
<dbReference type="OrthoDB" id="543156at2759"/>
<dbReference type="Gene3D" id="3.40.50.880">
    <property type="match status" value="1"/>
</dbReference>
<feature type="domain" description="DJ-1/PfpI" evidence="1">
    <location>
        <begin position="12"/>
        <end position="193"/>
    </location>
</feature>
<dbReference type="AlphaFoldDB" id="A0A433B9B4"/>
<dbReference type="InterPro" id="IPR052158">
    <property type="entry name" value="INH-QAR"/>
</dbReference>
<dbReference type="InterPro" id="IPR029062">
    <property type="entry name" value="Class_I_gatase-like"/>
</dbReference>
<dbReference type="CDD" id="cd03139">
    <property type="entry name" value="GATase1_PfpI_2"/>
    <property type="match status" value="1"/>
</dbReference>
<dbReference type="EMBL" id="RBNI01015723">
    <property type="protein sequence ID" value="RUP13319.1"/>
    <property type="molecule type" value="Genomic_DNA"/>
</dbReference>